<feature type="region of interest" description="Disordered" evidence="2">
    <location>
        <begin position="303"/>
        <end position="322"/>
    </location>
</feature>
<dbReference type="OrthoDB" id="4365225at2759"/>
<dbReference type="STRING" id="48697.A0A101MF34"/>
<sequence length="322" mass="36946">MVELHSIEAARRKTHHKFGDQRTGPFKVVRVLPNAYELALPPTWTVHRVISVEHLEPHPKTEDPYDRQFATEIPSPVDAAGDWQDIVRIVGSRLQGRAKRKYYLLRRRNLGPAWDIWKPAGDVEVYLPELVREYDDEQAAKNNPCCAQPAIPHDYWKQAKTADPIPLTAQSDASPATLQEKQRLIILFDTIVDHFQRSLAGDTTPPNQPRWPPTVDRRPPPHETTSAHDLSEAKMNENPGPSLRARTAAELTRSNMTEHIKRDSLRVTFARLKAVIRDQVLRHQIQHTKASDDSALRAYLNEQRKMHEEKAVEKLPTRSRKN</sequence>
<comment type="subunit">
    <text evidence="1">Component of the NuA4 histone acetyltransferase complex.</text>
</comment>
<comment type="caution">
    <text evidence="3">The sequence shown here is derived from an EMBL/GenBank/DDBJ whole genome shotgun (WGS) entry which is preliminary data.</text>
</comment>
<proteinExistence type="predicted"/>
<keyword evidence="4" id="KW-1185">Reference proteome</keyword>
<feature type="compositionally biased region" description="Basic and acidic residues" evidence="2">
    <location>
        <begin position="303"/>
        <end position="316"/>
    </location>
</feature>
<name>A0A101MF34_PENFR</name>
<reference evidence="3 4" key="1">
    <citation type="submission" date="2015-10" db="EMBL/GenBank/DDBJ databases">
        <title>Genome sequencing of Penicillium freii.</title>
        <authorList>
            <person name="Nguyen H.D."/>
            <person name="Visagie C.M."/>
            <person name="Seifert K.A."/>
        </authorList>
    </citation>
    <scope>NUCLEOTIDE SEQUENCE [LARGE SCALE GENOMIC DNA]</scope>
    <source>
        <strain evidence="3 4">DAOM 242723</strain>
    </source>
</reference>
<dbReference type="Proteomes" id="UP000055045">
    <property type="component" value="Unassembled WGS sequence"/>
</dbReference>
<evidence type="ECO:0000256" key="2">
    <source>
        <dbReference type="SAM" id="MobiDB-lite"/>
    </source>
</evidence>
<accession>A0A101MF34</accession>
<feature type="region of interest" description="Disordered" evidence="2">
    <location>
        <begin position="198"/>
        <end position="242"/>
    </location>
</feature>
<dbReference type="SUPFAM" id="SSF54160">
    <property type="entry name" value="Chromo domain-like"/>
    <property type="match status" value="1"/>
</dbReference>
<evidence type="ECO:0000313" key="3">
    <source>
        <dbReference type="EMBL" id="KUM59419.1"/>
    </source>
</evidence>
<organism evidence="3 4">
    <name type="scientific">Penicillium freii</name>
    <dbReference type="NCBI Taxonomy" id="48697"/>
    <lineage>
        <taxon>Eukaryota</taxon>
        <taxon>Fungi</taxon>
        <taxon>Dikarya</taxon>
        <taxon>Ascomycota</taxon>
        <taxon>Pezizomycotina</taxon>
        <taxon>Eurotiomycetes</taxon>
        <taxon>Eurotiomycetidae</taxon>
        <taxon>Eurotiales</taxon>
        <taxon>Aspergillaceae</taxon>
        <taxon>Penicillium</taxon>
    </lineage>
</organism>
<evidence type="ECO:0008006" key="5">
    <source>
        <dbReference type="Google" id="ProtNLM"/>
    </source>
</evidence>
<dbReference type="InterPro" id="IPR016197">
    <property type="entry name" value="Chromo-like_dom_sf"/>
</dbReference>
<protein>
    <recommendedName>
        <fullName evidence="5">Chromo domain-containing protein</fullName>
    </recommendedName>
</protein>
<dbReference type="AlphaFoldDB" id="A0A101MF34"/>
<evidence type="ECO:0000313" key="4">
    <source>
        <dbReference type="Proteomes" id="UP000055045"/>
    </source>
</evidence>
<evidence type="ECO:0000256" key="1">
    <source>
        <dbReference type="ARBA" id="ARBA00011353"/>
    </source>
</evidence>
<feature type="compositionally biased region" description="Basic and acidic residues" evidence="2">
    <location>
        <begin position="215"/>
        <end position="235"/>
    </location>
</feature>
<dbReference type="EMBL" id="LLXE01000225">
    <property type="protein sequence ID" value="KUM59419.1"/>
    <property type="molecule type" value="Genomic_DNA"/>
</dbReference>
<gene>
    <name evidence="3" type="ORF">ACN42_g7727</name>
</gene>